<comment type="subcellular location">
    <subcellularLocation>
        <location evidence="1">Cytoplasm</location>
    </subcellularLocation>
</comment>
<feature type="non-terminal residue" evidence="14">
    <location>
        <position position="1"/>
    </location>
</feature>
<keyword evidence="10" id="KW-0030">Aminoacyl-tRNA synthetase</keyword>
<evidence type="ECO:0000259" key="12">
    <source>
        <dbReference type="SMART" id="SM00836"/>
    </source>
</evidence>
<dbReference type="GO" id="GO:0005524">
    <property type="term" value="F:ATP binding"/>
    <property type="evidence" value="ECO:0007669"/>
    <property type="project" value="UniProtKB-KW"/>
</dbReference>
<dbReference type="InterPro" id="IPR036695">
    <property type="entry name" value="Arg-tRNA-synth_N_sf"/>
</dbReference>
<dbReference type="SMART" id="SM00836">
    <property type="entry name" value="DALR_1"/>
    <property type="match status" value="1"/>
</dbReference>
<evidence type="ECO:0000259" key="13">
    <source>
        <dbReference type="SMART" id="SM01016"/>
    </source>
</evidence>
<dbReference type="InterPro" id="IPR008909">
    <property type="entry name" value="DALR_anticod-bd"/>
</dbReference>
<dbReference type="SUPFAM" id="SSF52374">
    <property type="entry name" value="Nucleotidylyl transferase"/>
    <property type="match status" value="1"/>
</dbReference>
<dbReference type="InterPro" id="IPR001278">
    <property type="entry name" value="Arg-tRNA-ligase"/>
</dbReference>
<dbReference type="FunFam" id="1.10.730.10:FF:000006">
    <property type="entry name" value="Arginyl-tRNA synthetase 2, mitochondrial"/>
    <property type="match status" value="1"/>
</dbReference>
<evidence type="ECO:0000256" key="8">
    <source>
        <dbReference type="ARBA" id="ARBA00022840"/>
    </source>
</evidence>
<gene>
    <name evidence="14" type="ORF">METZ01_LOCUS62119</name>
</gene>
<dbReference type="PANTHER" id="PTHR11956:SF5">
    <property type="entry name" value="ARGININE--TRNA LIGASE, CYTOPLASMIC"/>
    <property type="match status" value="1"/>
</dbReference>
<dbReference type="InterPro" id="IPR009080">
    <property type="entry name" value="tRNAsynth_Ia_anticodon-bd"/>
</dbReference>
<dbReference type="CDD" id="cd00671">
    <property type="entry name" value="ArgRS_core"/>
    <property type="match status" value="1"/>
</dbReference>
<accession>A0A381SZ21</accession>
<protein>
    <recommendedName>
        <fullName evidence="4">arginine--tRNA ligase</fullName>
        <ecNumber evidence="4">6.1.1.19</ecNumber>
    </recommendedName>
</protein>
<keyword evidence="8" id="KW-0067">ATP-binding</keyword>
<dbReference type="Pfam" id="PF05746">
    <property type="entry name" value="DALR_1"/>
    <property type="match status" value="1"/>
</dbReference>
<comment type="subunit">
    <text evidence="3">Monomer.</text>
</comment>
<dbReference type="Pfam" id="PF00750">
    <property type="entry name" value="tRNA-synt_1d"/>
    <property type="match status" value="1"/>
</dbReference>
<dbReference type="SUPFAM" id="SSF55190">
    <property type="entry name" value="Arginyl-tRNA synthetase (ArgRS), N-terminal 'additional' domain"/>
    <property type="match status" value="1"/>
</dbReference>
<evidence type="ECO:0000256" key="4">
    <source>
        <dbReference type="ARBA" id="ARBA00012837"/>
    </source>
</evidence>
<dbReference type="EMBL" id="UINC01003790">
    <property type="protein sequence ID" value="SVA09265.1"/>
    <property type="molecule type" value="Genomic_DNA"/>
</dbReference>
<evidence type="ECO:0000256" key="5">
    <source>
        <dbReference type="ARBA" id="ARBA00022490"/>
    </source>
</evidence>
<dbReference type="CDD" id="cd07956">
    <property type="entry name" value="Anticodon_Ia_Arg"/>
    <property type="match status" value="1"/>
</dbReference>
<evidence type="ECO:0000256" key="1">
    <source>
        <dbReference type="ARBA" id="ARBA00004496"/>
    </source>
</evidence>
<dbReference type="InterPro" id="IPR014729">
    <property type="entry name" value="Rossmann-like_a/b/a_fold"/>
</dbReference>
<dbReference type="NCBIfam" id="TIGR00456">
    <property type="entry name" value="argS"/>
    <property type="match status" value="1"/>
</dbReference>
<dbReference type="PRINTS" id="PR01038">
    <property type="entry name" value="TRNASYNTHARG"/>
</dbReference>
<dbReference type="InterPro" id="IPR005148">
    <property type="entry name" value="Arg-tRNA-synth_N"/>
</dbReference>
<evidence type="ECO:0000256" key="6">
    <source>
        <dbReference type="ARBA" id="ARBA00022598"/>
    </source>
</evidence>
<keyword evidence="9" id="KW-0648">Protein biosynthesis</keyword>
<dbReference type="Pfam" id="PF03485">
    <property type="entry name" value="Arg_tRNA_synt_N"/>
    <property type="match status" value="1"/>
</dbReference>
<dbReference type="InterPro" id="IPR035684">
    <property type="entry name" value="ArgRS_core"/>
</dbReference>
<feature type="domain" description="Arginyl tRNA synthetase N-terminal" evidence="13">
    <location>
        <begin position="6"/>
        <end position="90"/>
    </location>
</feature>
<proteinExistence type="inferred from homology"/>
<feature type="domain" description="DALR anticodon binding" evidence="12">
    <location>
        <begin position="465"/>
        <end position="580"/>
    </location>
</feature>
<sequence length="580" mass="65236">VKTLKQDLNNLIGDALASSANMSSCNANVITASKPGFGDYQANGVMAIAKQLNVKPQELAKLVQDHLETREQELVERFEIAGPGFINIFLRDSQLIKRANSMLANPDLLVPKAESPQIIVVDYSSPNLAKEMHVGHLRGTIIGDSLVRIFERLGHKVIRQNHVGDWGTQFGMLIACMRELTTEHDALPNELTDLEEFYKAAKQRFDSDPDFAASARSSVVKLQSKDAEYMAIWEQFIEESMHHCEAIYEKLKVTLNREDLDAESSYNDDLPEIVRLLASKELLTKSDGAMCVFLPEFVGKNNDPLPVIIQKSDGSYLYSTTDLAAIKLRSYELKADRSIYVVDVRQSLHFQQVFAVAKLSGLASSAISLEHISYGTMMGKDGKPFKTRSGETIKLIELLDESVQRAFTLVTDKNPQFSESERQQIAAKIGIAAVKYADLSKNRTSNYIFDWSSMLSFEGNTAPYLLYAYARIKSILRKHQEIADDRYLITLVSEPEERVLLVKNLQLTEIIHAIATDCYPNHLCNYLYELAGSFMRFYETCPMLKAETPLKESRLALSRLTAENLQQGLHLLGIETLEKM</sequence>
<dbReference type="PANTHER" id="PTHR11956">
    <property type="entry name" value="ARGINYL-TRNA SYNTHETASE"/>
    <property type="match status" value="1"/>
</dbReference>
<reference evidence="14" key="1">
    <citation type="submission" date="2018-05" db="EMBL/GenBank/DDBJ databases">
        <authorList>
            <person name="Lanie J.A."/>
            <person name="Ng W.-L."/>
            <person name="Kazmierczak K.M."/>
            <person name="Andrzejewski T.M."/>
            <person name="Davidsen T.M."/>
            <person name="Wayne K.J."/>
            <person name="Tettelin H."/>
            <person name="Glass J.I."/>
            <person name="Rusch D."/>
            <person name="Podicherti R."/>
            <person name="Tsui H.-C.T."/>
            <person name="Winkler M.E."/>
        </authorList>
    </citation>
    <scope>NUCLEOTIDE SEQUENCE</scope>
</reference>
<dbReference type="AlphaFoldDB" id="A0A381SZ21"/>
<evidence type="ECO:0000256" key="10">
    <source>
        <dbReference type="ARBA" id="ARBA00023146"/>
    </source>
</evidence>
<dbReference type="EC" id="6.1.1.19" evidence="4"/>
<evidence type="ECO:0000256" key="7">
    <source>
        <dbReference type="ARBA" id="ARBA00022741"/>
    </source>
</evidence>
<keyword evidence="7" id="KW-0547">Nucleotide-binding</keyword>
<keyword evidence="6" id="KW-0436">Ligase</keyword>
<evidence type="ECO:0000256" key="3">
    <source>
        <dbReference type="ARBA" id="ARBA00011245"/>
    </source>
</evidence>
<comment type="catalytic activity">
    <reaction evidence="11">
        <text>tRNA(Arg) + L-arginine + ATP = L-arginyl-tRNA(Arg) + AMP + diphosphate</text>
        <dbReference type="Rhea" id="RHEA:20301"/>
        <dbReference type="Rhea" id="RHEA-COMP:9658"/>
        <dbReference type="Rhea" id="RHEA-COMP:9673"/>
        <dbReference type="ChEBI" id="CHEBI:30616"/>
        <dbReference type="ChEBI" id="CHEBI:32682"/>
        <dbReference type="ChEBI" id="CHEBI:33019"/>
        <dbReference type="ChEBI" id="CHEBI:78442"/>
        <dbReference type="ChEBI" id="CHEBI:78513"/>
        <dbReference type="ChEBI" id="CHEBI:456215"/>
        <dbReference type="EC" id="6.1.1.19"/>
    </reaction>
</comment>
<dbReference type="Gene3D" id="1.10.730.10">
    <property type="entry name" value="Isoleucyl-tRNA Synthetase, Domain 1"/>
    <property type="match status" value="1"/>
</dbReference>
<organism evidence="14">
    <name type="scientific">marine metagenome</name>
    <dbReference type="NCBI Taxonomy" id="408172"/>
    <lineage>
        <taxon>unclassified sequences</taxon>
        <taxon>metagenomes</taxon>
        <taxon>ecological metagenomes</taxon>
    </lineage>
</organism>
<evidence type="ECO:0000256" key="9">
    <source>
        <dbReference type="ARBA" id="ARBA00022917"/>
    </source>
</evidence>
<dbReference type="GO" id="GO:0006420">
    <property type="term" value="P:arginyl-tRNA aminoacylation"/>
    <property type="evidence" value="ECO:0007669"/>
    <property type="project" value="InterPro"/>
</dbReference>
<evidence type="ECO:0000313" key="14">
    <source>
        <dbReference type="EMBL" id="SVA09265.1"/>
    </source>
</evidence>
<dbReference type="FunFam" id="3.40.50.620:FF:000030">
    <property type="entry name" value="Arginine--tRNA ligase"/>
    <property type="match status" value="1"/>
</dbReference>
<evidence type="ECO:0000256" key="2">
    <source>
        <dbReference type="ARBA" id="ARBA00005594"/>
    </source>
</evidence>
<dbReference type="PROSITE" id="PS00178">
    <property type="entry name" value="AA_TRNA_LIGASE_I"/>
    <property type="match status" value="1"/>
</dbReference>
<dbReference type="GO" id="GO:0005737">
    <property type="term" value="C:cytoplasm"/>
    <property type="evidence" value="ECO:0007669"/>
    <property type="project" value="UniProtKB-SubCell"/>
</dbReference>
<dbReference type="GO" id="GO:0004814">
    <property type="term" value="F:arginine-tRNA ligase activity"/>
    <property type="evidence" value="ECO:0007669"/>
    <property type="project" value="UniProtKB-EC"/>
</dbReference>
<dbReference type="HAMAP" id="MF_00123">
    <property type="entry name" value="Arg_tRNA_synth"/>
    <property type="match status" value="1"/>
</dbReference>
<dbReference type="Gene3D" id="3.30.1360.70">
    <property type="entry name" value="Arginyl tRNA synthetase N-terminal domain"/>
    <property type="match status" value="1"/>
</dbReference>
<dbReference type="SUPFAM" id="SSF47323">
    <property type="entry name" value="Anticodon-binding domain of a subclass of class I aminoacyl-tRNA synthetases"/>
    <property type="match status" value="1"/>
</dbReference>
<name>A0A381SZ21_9ZZZZ</name>
<comment type="similarity">
    <text evidence="2">Belongs to the class-I aminoacyl-tRNA synthetase family.</text>
</comment>
<dbReference type="SMART" id="SM01016">
    <property type="entry name" value="Arg_tRNA_synt_N"/>
    <property type="match status" value="1"/>
</dbReference>
<dbReference type="Gene3D" id="3.40.50.620">
    <property type="entry name" value="HUPs"/>
    <property type="match status" value="1"/>
</dbReference>
<evidence type="ECO:0000256" key="11">
    <source>
        <dbReference type="ARBA" id="ARBA00049339"/>
    </source>
</evidence>
<keyword evidence="5" id="KW-0963">Cytoplasm</keyword>
<dbReference type="InterPro" id="IPR001412">
    <property type="entry name" value="aa-tRNA-synth_I_CS"/>
</dbReference>